<reference evidence="9 10" key="1">
    <citation type="journal article" date="2014" name="Nature">
        <title>An environmental bacterial taxon with a large and distinct metabolic repertoire.</title>
        <authorList>
            <person name="Wilson M.C."/>
            <person name="Mori T."/>
            <person name="Ruckert C."/>
            <person name="Uria A.R."/>
            <person name="Helf M.J."/>
            <person name="Takada K."/>
            <person name="Gernert C."/>
            <person name="Steffens U.A."/>
            <person name="Heycke N."/>
            <person name="Schmitt S."/>
            <person name="Rinke C."/>
            <person name="Helfrich E.J."/>
            <person name="Brachmann A.O."/>
            <person name="Gurgui C."/>
            <person name="Wakimoto T."/>
            <person name="Kracht M."/>
            <person name="Crusemann M."/>
            <person name="Hentschel U."/>
            <person name="Abe I."/>
            <person name="Matsunaga S."/>
            <person name="Kalinowski J."/>
            <person name="Takeyama H."/>
            <person name="Piel J."/>
        </authorList>
    </citation>
    <scope>NUCLEOTIDE SEQUENCE [LARGE SCALE GENOMIC DNA]</scope>
    <source>
        <strain evidence="10">TSY1</strain>
    </source>
</reference>
<evidence type="ECO:0000256" key="6">
    <source>
        <dbReference type="ARBA" id="ARBA00049026"/>
    </source>
</evidence>
<comment type="caution">
    <text evidence="9">The sequence shown here is derived from an EMBL/GenBank/DDBJ whole genome shotgun (WGS) entry which is preliminary data.</text>
</comment>
<keyword evidence="10" id="KW-1185">Reference proteome</keyword>
<dbReference type="EC" id="1.4.4.2" evidence="3"/>
<comment type="catalytic activity">
    <reaction evidence="6">
        <text>N(6)-[(R)-lipoyl]-L-lysyl-[glycine-cleavage complex H protein] + glycine + H(+) = N(6)-[(R)-S(8)-aminomethyldihydrolipoyl]-L-lysyl-[glycine-cleavage complex H protein] + CO2</text>
        <dbReference type="Rhea" id="RHEA:24304"/>
        <dbReference type="Rhea" id="RHEA-COMP:10494"/>
        <dbReference type="Rhea" id="RHEA-COMP:10495"/>
        <dbReference type="ChEBI" id="CHEBI:15378"/>
        <dbReference type="ChEBI" id="CHEBI:16526"/>
        <dbReference type="ChEBI" id="CHEBI:57305"/>
        <dbReference type="ChEBI" id="CHEBI:83099"/>
        <dbReference type="ChEBI" id="CHEBI:83143"/>
        <dbReference type="EC" id="1.4.4.2"/>
    </reaction>
</comment>
<comment type="function">
    <text evidence="2">The glycine cleavage system catalyzes the degradation of glycine. The P protein binds the alpha-amino group of glycine through its pyridoxal phosphate cofactor; CO(2) is released and the remaining methylamine moiety is then transferred to the lipoamide cofactor of the H protein.</text>
</comment>
<proteinExistence type="predicted"/>
<dbReference type="NCBIfam" id="NF003346">
    <property type="entry name" value="PRK04366.1"/>
    <property type="match status" value="1"/>
</dbReference>
<feature type="domain" description="Glycine dehydrogenase C-terminal" evidence="8">
    <location>
        <begin position="833"/>
        <end position="938"/>
    </location>
</feature>
<comment type="cofactor">
    <cofactor evidence="1">
        <name>pyridoxal 5'-phosphate</name>
        <dbReference type="ChEBI" id="CHEBI:597326"/>
    </cofactor>
</comment>
<dbReference type="Pfam" id="PF02347">
    <property type="entry name" value="GDC-P"/>
    <property type="match status" value="1"/>
</dbReference>
<protein>
    <recommendedName>
        <fullName evidence="3">glycine dehydrogenase (aminomethyl-transferring)</fullName>
        <ecNumber evidence="3">1.4.4.2</ecNumber>
    </recommendedName>
</protein>
<dbReference type="GO" id="GO:0004375">
    <property type="term" value="F:glycine dehydrogenase (decarboxylating) activity"/>
    <property type="evidence" value="ECO:0007669"/>
    <property type="project" value="UniProtKB-EC"/>
</dbReference>
<dbReference type="Gene3D" id="3.90.1150.10">
    <property type="entry name" value="Aspartate Aminotransferase, domain 1"/>
    <property type="match status" value="2"/>
</dbReference>
<dbReference type="PATRIC" id="fig|1429438.4.peg.7228"/>
<dbReference type="EMBL" id="AZHW01001205">
    <property type="protein sequence ID" value="ETW93603.1"/>
    <property type="molecule type" value="Genomic_DNA"/>
</dbReference>
<evidence type="ECO:0000256" key="5">
    <source>
        <dbReference type="ARBA" id="ARBA00023002"/>
    </source>
</evidence>
<dbReference type="Proteomes" id="UP000019141">
    <property type="component" value="Unassembled WGS sequence"/>
</dbReference>
<evidence type="ECO:0000259" key="8">
    <source>
        <dbReference type="Pfam" id="PF21478"/>
    </source>
</evidence>
<accession>W4L675</accession>
<sequence length="1016" mass="109588">MSNNHIPPLPYDSSALPRERARHYIPVTDREIQNMCAAVGVEGLDDLFHHIPPDCRLVPPLALPEELPYDALYEHMVAQSAKNRLPDASFVGDALPHYAVHDLVPFVAGLRELLTAYTPYQPERSQGTLMTQWLYQSCLVALTEFEAINASQYDRATALVEALHTAARLSRHKRTHFLLAGSLFPQDVEVVRTLLQDTLLTFDLVPIDTAHGIVALAALEEQAAACGEQLAGIVFPQAGSLGCLEDVDRLTDLAHAQGAKAIVVIDPMLLATGGLKPPGRFGSEGQGADLLVGEGQPLAIAPHFGGPGLGIFGVRFNRAHRQDIRSAPGRFVGAGTDREGRAAKLLVLSTREQHIRREKATSNICTNQGFVTTLAAAAILGRGEQGMQASCARGHEMARLAARTLTRFHGVELAFPQTPFWNTLTVTVPGSSAALIEAARQHGIHLGVDVSARLPDSTGNHLQLSFSDVHTPSDIERLSGCLTGLIGAPAPEAAAAVTGEFSVPASLRRQTPAQLPDWDADALKTFFAALSEQNISPDLTCYPLGSCTMKYNPYLHEAVANLPGFAALHPEAPVADIQGTLEVLYEIQTYFKAMTGLAAVTTQPVAGAQGELVGLKLFQAYHRSRGETRRDMVLIPHSAHGTNPATATMAGFETMHRGSEVLSGVVEIEAGPNGQMNLEHVRELLARYPGRVAGVMITNPNTSGVFELHFRQVADLIHEDGGLVYMDGANMNAIAGWVDLGALGVDAVHNNLHKTWSIPHGGGGPGDAIVAVSERLVPFLPGDQVVKTAEGYVLERAPQSIGSVHRHFGNVAHKIRAYTYLRALGREGVRRMSAMAVLAARYVHTRLKDHFPTLPEEAADSPRMHEFIITLPPATFERLEAAGIHRNKAIGLFGKLFLDFGFHAPTVSFPEAEGLMIEPTESYTQAELDRFADAVILMLHLVDAQPTILLTVPHFTPVDKIDDVAANKQLVLSEPLMALPEVPPNRIAPAQLAAMPLEAIAKAIQEASSARLEQHH</sequence>
<dbReference type="InterPro" id="IPR015424">
    <property type="entry name" value="PyrdxlP-dep_Trfase"/>
</dbReference>
<dbReference type="Pfam" id="PF21478">
    <property type="entry name" value="GcvP2_C"/>
    <property type="match status" value="1"/>
</dbReference>
<dbReference type="InterPro" id="IPR049315">
    <property type="entry name" value="GDC-P_N"/>
</dbReference>
<dbReference type="GO" id="GO:0005829">
    <property type="term" value="C:cytosol"/>
    <property type="evidence" value="ECO:0007669"/>
    <property type="project" value="TreeGrafter"/>
</dbReference>
<dbReference type="SUPFAM" id="SSF53383">
    <property type="entry name" value="PLP-dependent transferases"/>
    <property type="match status" value="2"/>
</dbReference>
<evidence type="ECO:0000256" key="4">
    <source>
        <dbReference type="ARBA" id="ARBA00022898"/>
    </source>
</evidence>
<keyword evidence="4" id="KW-0663">Pyridoxal phosphate</keyword>
<dbReference type="InterPro" id="IPR049316">
    <property type="entry name" value="GDC-P_C"/>
</dbReference>
<organism evidence="9 10">
    <name type="scientific">Entotheonella factor</name>
    <dbReference type="NCBI Taxonomy" id="1429438"/>
    <lineage>
        <taxon>Bacteria</taxon>
        <taxon>Pseudomonadati</taxon>
        <taxon>Nitrospinota/Tectimicrobiota group</taxon>
        <taxon>Candidatus Tectimicrobiota</taxon>
        <taxon>Candidatus Entotheonellia</taxon>
        <taxon>Candidatus Entotheonellales</taxon>
        <taxon>Candidatus Entotheonellaceae</taxon>
        <taxon>Candidatus Entotheonella</taxon>
    </lineage>
</organism>
<gene>
    <name evidence="9" type="ORF">ETSY1_38510</name>
</gene>
<keyword evidence="5" id="KW-0560">Oxidoreductase</keyword>
<evidence type="ECO:0000256" key="1">
    <source>
        <dbReference type="ARBA" id="ARBA00001933"/>
    </source>
</evidence>
<evidence type="ECO:0000313" key="9">
    <source>
        <dbReference type="EMBL" id="ETW93603.1"/>
    </source>
</evidence>
<dbReference type="InterPro" id="IPR015421">
    <property type="entry name" value="PyrdxlP-dep_Trfase_major"/>
</dbReference>
<dbReference type="Gene3D" id="3.40.640.10">
    <property type="entry name" value="Type I PLP-dependent aspartate aminotransferase-like (Major domain)"/>
    <property type="match status" value="2"/>
</dbReference>
<dbReference type="AlphaFoldDB" id="W4L675"/>
<evidence type="ECO:0000256" key="2">
    <source>
        <dbReference type="ARBA" id="ARBA00003788"/>
    </source>
</evidence>
<dbReference type="InterPro" id="IPR015422">
    <property type="entry name" value="PyrdxlP-dep_Trfase_small"/>
</dbReference>
<dbReference type="InterPro" id="IPR020581">
    <property type="entry name" value="GDC_P"/>
</dbReference>
<name>W4L675_ENTF1</name>
<dbReference type="GO" id="GO:0030170">
    <property type="term" value="F:pyridoxal phosphate binding"/>
    <property type="evidence" value="ECO:0007669"/>
    <property type="project" value="TreeGrafter"/>
</dbReference>
<dbReference type="HOGENOM" id="CLU_004620_5_1_7"/>
<evidence type="ECO:0000256" key="3">
    <source>
        <dbReference type="ARBA" id="ARBA00012134"/>
    </source>
</evidence>
<dbReference type="PANTHER" id="PTHR11773:SF1">
    <property type="entry name" value="GLYCINE DEHYDROGENASE (DECARBOXYLATING), MITOCHONDRIAL"/>
    <property type="match status" value="1"/>
</dbReference>
<dbReference type="GO" id="GO:0016594">
    <property type="term" value="F:glycine binding"/>
    <property type="evidence" value="ECO:0007669"/>
    <property type="project" value="TreeGrafter"/>
</dbReference>
<feature type="domain" description="Glycine cleavage system P-protein N-terminal" evidence="7">
    <location>
        <begin position="23"/>
        <end position="448"/>
    </location>
</feature>
<evidence type="ECO:0000313" key="10">
    <source>
        <dbReference type="Proteomes" id="UP000019141"/>
    </source>
</evidence>
<dbReference type="PANTHER" id="PTHR11773">
    <property type="entry name" value="GLYCINE DEHYDROGENASE, DECARBOXYLATING"/>
    <property type="match status" value="1"/>
</dbReference>
<dbReference type="GO" id="GO:0019464">
    <property type="term" value="P:glycine decarboxylation via glycine cleavage system"/>
    <property type="evidence" value="ECO:0007669"/>
    <property type="project" value="TreeGrafter"/>
</dbReference>
<evidence type="ECO:0000259" key="7">
    <source>
        <dbReference type="Pfam" id="PF02347"/>
    </source>
</evidence>
<dbReference type="GO" id="GO:0005960">
    <property type="term" value="C:glycine cleavage complex"/>
    <property type="evidence" value="ECO:0007669"/>
    <property type="project" value="TreeGrafter"/>
</dbReference>